<reference evidence="3" key="1">
    <citation type="submission" date="2023-07" db="EMBL/GenBank/DDBJ databases">
        <title>The carbon used by Thiothrix.</title>
        <authorList>
            <person name="Chen L."/>
        </authorList>
    </citation>
    <scope>NUCLEOTIDE SEQUENCE [LARGE SCALE GENOMIC DNA]</scope>
</reference>
<dbReference type="Proteomes" id="UP001308005">
    <property type="component" value="Unassembled WGS sequence"/>
</dbReference>
<gene>
    <name evidence="2" type="ORF">VSS37_20720</name>
</gene>
<sequence>MPIEIRELHIRVAVNAAPAPAPGNPPSGTRPAPAAGQTPYKDALVAECVEQVLEILRNREER</sequence>
<evidence type="ECO:0000313" key="3">
    <source>
        <dbReference type="Proteomes" id="UP001308005"/>
    </source>
</evidence>
<dbReference type="Pfam" id="PF19265">
    <property type="entry name" value="DUF5908"/>
    <property type="match status" value="1"/>
</dbReference>
<keyword evidence="3" id="KW-1185">Reference proteome</keyword>
<name>A0ABU6D2Z0_9GAMM</name>
<dbReference type="EMBL" id="JAYMYJ010000159">
    <property type="protein sequence ID" value="MEB4593413.1"/>
    <property type="molecule type" value="Genomic_DNA"/>
</dbReference>
<organism evidence="2 3">
    <name type="scientific">Candidatus Thiothrix phosphatis</name>
    <dbReference type="NCBI Taxonomy" id="3112415"/>
    <lineage>
        <taxon>Bacteria</taxon>
        <taxon>Pseudomonadati</taxon>
        <taxon>Pseudomonadota</taxon>
        <taxon>Gammaproteobacteria</taxon>
        <taxon>Thiotrichales</taxon>
        <taxon>Thiotrichaceae</taxon>
        <taxon>Thiothrix</taxon>
    </lineage>
</organism>
<accession>A0ABU6D2Z0</accession>
<comment type="caution">
    <text evidence="2">The sequence shown here is derived from an EMBL/GenBank/DDBJ whole genome shotgun (WGS) entry which is preliminary data.</text>
</comment>
<evidence type="ECO:0000256" key="1">
    <source>
        <dbReference type="SAM" id="MobiDB-lite"/>
    </source>
</evidence>
<dbReference type="RefSeq" id="WP_324698292.1">
    <property type="nucleotide sequence ID" value="NZ_JAYMYJ010000159.1"/>
</dbReference>
<evidence type="ECO:0000313" key="2">
    <source>
        <dbReference type="EMBL" id="MEB4593413.1"/>
    </source>
</evidence>
<protein>
    <submittedName>
        <fullName evidence="2">DUF5908 family protein</fullName>
    </submittedName>
</protein>
<dbReference type="InterPro" id="IPR045459">
    <property type="entry name" value="DUF5908"/>
</dbReference>
<feature type="region of interest" description="Disordered" evidence="1">
    <location>
        <begin position="16"/>
        <end position="38"/>
    </location>
</feature>
<proteinExistence type="predicted"/>